<accession>A0A3B7QWP8</accession>
<dbReference type="AlphaFoldDB" id="A0A3B7QWP8"/>
<organism evidence="4 5">
    <name type="scientific">Hymenobacter oligotrophus</name>
    <dbReference type="NCBI Taxonomy" id="2319843"/>
    <lineage>
        <taxon>Bacteria</taxon>
        <taxon>Pseudomonadati</taxon>
        <taxon>Bacteroidota</taxon>
        <taxon>Cytophagia</taxon>
        <taxon>Cytophagales</taxon>
        <taxon>Hymenobacteraceae</taxon>
        <taxon>Hymenobacter</taxon>
    </lineage>
</organism>
<feature type="domain" description="DUF2059" evidence="3">
    <location>
        <begin position="105"/>
        <end position="163"/>
    </location>
</feature>
<dbReference type="Proteomes" id="UP000262802">
    <property type="component" value="Chromosome"/>
</dbReference>
<evidence type="ECO:0000313" key="4">
    <source>
        <dbReference type="EMBL" id="AYA35742.1"/>
    </source>
</evidence>
<keyword evidence="5" id="KW-1185">Reference proteome</keyword>
<dbReference type="InterPro" id="IPR018637">
    <property type="entry name" value="DUF2059"/>
</dbReference>
<feature type="region of interest" description="Disordered" evidence="1">
    <location>
        <begin position="158"/>
        <end position="177"/>
    </location>
</feature>
<dbReference type="OrthoDB" id="1143459at2"/>
<feature type="compositionally biased region" description="Basic and acidic residues" evidence="1">
    <location>
        <begin position="166"/>
        <end position="177"/>
    </location>
</feature>
<feature type="signal peptide" evidence="2">
    <location>
        <begin position="1"/>
        <end position="32"/>
    </location>
</feature>
<sequence length="177" mass="19338">MATPGAFCVVSSMKQLLILAAGLVLAAPAALAQTTAPAPSSTATAAVSAGQRKAAEDLMLAMQMEKNTNAALDQMLTAQLTQRPELKPVEPEMRAYLNKYMGWASLKEDMVQLYAKEFSEKELKDLSKFYSSTTGQKFIGKQTALMVAGMEIGQRRMQENLPELQRSIEAKMKTTQQ</sequence>
<proteinExistence type="predicted"/>
<evidence type="ECO:0000256" key="2">
    <source>
        <dbReference type="SAM" id="SignalP"/>
    </source>
</evidence>
<evidence type="ECO:0000313" key="5">
    <source>
        <dbReference type="Proteomes" id="UP000262802"/>
    </source>
</evidence>
<feature type="chain" id="PRO_5017736062" evidence="2">
    <location>
        <begin position="33"/>
        <end position="177"/>
    </location>
</feature>
<protein>
    <submittedName>
        <fullName evidence="4">DUF2059 domain-containing protein</fullName>
    </submittedName>
</protein>
<evidence type="ECO:0000256" key="1">
    <source>
        <dbReference type="SAM" id="MobiDB-lite"/>
    </source>
</evidence>
<keyword evidence="2" id="KW-0732">Signal</keyword>
<name>A0A3B7QWP8_9BACT</name>
<reference evidence="4 5" key="1">
    <citation type="submission" date="2018-09" db="EMBL/GenBank/DDBJ databases">
        <title>Hymenobacter medium sp. nov., isolated from R2A medium.</title>
        <authorList>
            <person name="Yingchao G."/>
        </authorList>
    </citation>
    <scope>NUCLEOTIDE SEQUENCE [LARGE SCALE GENOMIC DNA]</scope>
    <source>
        <strain evidence="5">sh-6</strain>
    </source>
</reference>
<dbReference type="Pfam" id="PF09832">
    <property type="entry name" value="DUF2059"/>
    <property type="match status" value="1"/>
</dbReference>
<dbReference type="KEGG" id="hyh:D3Y59_00935"/>
<gene>
    <name evidence="4" type="ORF">D3Y59_00935</name>
</gene>
<evidence type="ECO:0000259" key="3">
    <source>
        <dbReference type="Pfam" id="PF09832"/>
    </source>
</evidence>
<dbReference type="EMBL" id="CP032317">
    <property type="protein sequence ID" value="AYA35742.1"/>
    <property type="molecule type" value="Genomic_DNA"/>
</dbReference>